<evidence type="ECO:0000313" key="1">
    <source>
        <dbReference type="EMBL" id="SMG61529.1"/>
    </source>
</evidence>
<accession>A0A1X7M808</accession>
<dbReference type="RefSeq" id="WP_085489927.1">
    <property type="nucleotide sequence ID" value="NZ_FXAT01000023.1"/>
</dbReference>
<reference evidence="2" key="1">
    <citation type="submission" date="2017-04" db="EMBL/GenBank/DDBJ databases">
        <authorList>
            <person name="Varghese N."/>
            <person name="Submissions S."/>
        </authorList>
    </citation>
    <scope>NUCLEOTIDE SEQUENCE [LARGE SCALE GENOMIC DNA]</scope>
    <source>
        <strain evidence="2">LMG 29540</strain>
    </source>
</reference>
<protein>
    <submittedName>
        <fullName evidence="1">Uncharacterized protein</fullName>
    </submittedName>
</protein>
<gene>
    <name evidence="1" type="ORF">SAMN06265784_1233</name>
</gene>
<name>A0A1X7M808_9BURK</name>
<dbReference type="AlphaFoldDB" id="A0A1X7M808"/>
<sequence>MSKTKQISAKQRSALNAEVAKDIPAYMDRLFGSGNWLYDETEKLYIARDPKYNGPGFGFIAVQPDGTYFTGVRPVDILQ</sequence>
<dbReference type="OrthoDB" id="8910287at2"/>
<organism evidence="1 2">
    <name type="scientific">Paraburkholderia susongensis</name>
    <dbReference type="NCBI Taxonomy" id="1515439"/>
    <lineage>
        <taxon>Bacteria</taxon>
        <taxon>Pseudomonadati</taxon>
        <taxon>Pseudomonadota</taxon>
        <taxon>Betaproteobacteria</taxon>
        <taxon>Burkholderiales</taxon>
        <taxon>Burkholderiaceae</taxon>
        <taxon>Paraburkholderia</taxon>
    </lineage>
</organism>
<keyword evidence="2" id="KW-1185">Reference proteome</keyword>
<dbReference type="EMBL" id="FXAT01000023">
    <property type="protein sequence ID" value="SMG61529.1"/>
    <property type="molecule type" value="Genomic_DNA"/>
</dbReference>
<evidence type="ECO:0000313" key="2">
    <source>
        <dbReference type="Proteomes" id="UP000193228"/>
    </source>
</evidence>
<proteinExistence type="predicted"/>
<dbReference type="Proteomes" id="UP000193228">
    <property type="component" value="Unassembled WGS sequence"/>
</dbReference>